<proteinExistence type="predicted"/>
<keyword evidence="2" id="KW-0732">Signal</keyword>
<evidence type="ECO:0008006" key="5">
    <source>
        <dbReference type="Google" id="ProtNLM"/>
    </source>
</evidence>
<name>A0ABY4E5S0_9NEIS</name>
<feature type="transmembrane region" description="Helical" evidence="1">
    <location>
        <begin position="44"/>
        <end position="65"/>
    </location>
</feature>
<keyword evidence="1" id="KW-0812">Transmembrane</keyword>
<protein>
    <recommendedName>
        <fullName evidence="5">Lipoprotein</fullName>
    </recommendedName>
</protein>
<keyword evidence="4" id="KW-1185">Reference proteome</keyword>
<accession>A0ABY4E5S0</accession>
<dbReference type="EMBL" id="CP091511">
    <property type="protein sequence ID" value="UOO90710.1"/>
    <property type="molecule type" value="Genomic_DNA"/>
</dbReference>
<reference evidence="3 4" key="1">
    <citation type="journal article" date="2022" name="Res Sq">
        <title>Evolution of multicellular longitudinally dividing oral cavity symbionts (Neisseriaceae).</title>
        <authorList>
            <person name="Nyongesa S."/>
            <person name="Weber P."/>
            <person name="Bernet E."/>
            <person name="Pullido F."/>
            <person name="Nieckarz M."/>
            <person name="Delaby M."/>
            <person name="Nieves C."/>
            <person name="Viehboeck T."/>
            <person name="Krause N."/>
            <person name="Rivera-Millot A."/>
            <person name="Nakamura A."/>
            <person name="Vischer N."/>
            <person name="VanNieuwenhze M."/>
            <person name="Brun Y."/>
            <person name="Cava F."/>
            <person name="Bulgheresi S."/>
            <person name="Veyrier F."/>
        </authorList>
    </citation>
    <scope>NUCLEOTIDE SEQUENCE [LARGE SCALE GENOMIC DNA]</scope>
    <source>
        <strain evidence="3 4">SN4</strain>
    </source>
</reference>
<feature type="transmembrane region" description="Helical" evidence="1">
    <location>
        <begin position="72"/>
        <end position="91"/>
    </location>
</feature>
<feature type="transmembrane region" description="Helical" evidence="1">
    <location>
        <begin position="106"/>
        <end position="127"/>
    </location>
</feature>
<gene>
    <name evidence="3" type="ORF">LVJ82_07010</name>
</gene>
<feature type="chain" id="PRO_5046564674" description="Lipoprotein" evidence="2">
    <location>
        <begin position="22"/>
        <end position="143"/>
    </location>
</feature>
<organism evidence="3 4">
    <name type="scientific">Vitreoscilla massiliensis</name>
    <dbReference type="NCBI Taxonomy" id="1689272"/>
    <lineage>
        <taxon>Bacteria</taxon>
        <taxon>Pseudomonadati</taxon>
        <taxon>Pseudomonadota</taxon>
        <taxon>Betaproteobacteria</taxon>
        <taxon>Neisseriales</taxon>
        <taxon>Neisseriaceae</taxon>
        <taxon>Vitreoscilla</taxon>
    </lineage>
</organism>
<evidence type="ECO:0000313" key="4">
    <source>
        <dbReference type="Proteomes" id="UP000832011"/>
    </source>
</evidence>
<evidence type="ECO:0000256" key="1">
    <source>
        <dbReference type="SAM" id="Phobius"/>
    </source>
</evidence>
<evidence type="ECO:0000256" key="2">
    <source>
        <dbReference type="SAM" id="SignalP"/>
    </source>
</evidence>
<dbReference type="PROSITE" id="PS51257">
    <property type="entry name" value="PROKAR_LIPOPROTEIN"/>
    <property type="match status" value="1"/>
</dbReference>
<evidence type="ECO:0000313" key="3">
    <source>
        <dbReference type="EMBL" id="UOO90710.1"/>
    </source>
</evidence>
<keyword evidence="1" id="KW-0472">Membrane</keyword>
<sequence>MKYQYGLLALGWLLLTGSAAACGCGGAELAGEAYRWSADVRLEWLWHGWAMTAAVFAFYLLLSLAKFSSRRFIAYCALAAMLNVALSLSVFDSGADVVWEVYRTEHALLLHMLLCGLPIVHALYQWWHYLRAATERPVNDTQA</sequence>
<feature type="signal peptide" evidence="2">
    <location>
        <begin position="1"/>
        <end position="21"/>
    </location>
</feature>
<dbReference type="RefSeq" id="WP_058305031.1">
    <property type="nucleotide sequence ID" value="NZ_CABKVG010000005.1"/>
</dbReference>
<keyword evidence="1" id="KW-1133">Transmembrane helix</keyword>
<dbReference type="Proteomes" id="UP000832011">
    <property type="component" value="Chromosome"/>
</dbReference>